<comment type="caution">
    <text evidence="2">The sequence shown here is derived from an EMBL/GenBank/DDBJ whole genome shotgun (WGS) entry which is preliminary data.</text>
</comment>
<keyword evidence="2" id="KW-0808">Transferase</keyword>
<dbReference type="InterPro" id="IPR036397">
    <property type="entry name" value="RNaseH_sf"/>
</dbReference>
<dbReference type="EMBL" id="NBNE01003303">
    <property type="protein sequence ID" value="OWZ08039.1"/>
    <property type="molecule type" value="Genomic_DNA"/>
</dbReference>
<dbReference type="AlphaFoldDB" id="A0A225VSQ1"/>
<gene>
    <name evidence="2" type="ORF">PHMEG_00019477</name>
</gene>
<name>A0A225VSQ1_9STRA</name>
<dbReference type="Gene3D" id="3.30.420.10">
    <property type="entry name" value="Ribonuclease H-like superfamily/Ribonuclease H"/>
    <property type="match status" value="1"/>
</dbReference>
<sequence>MCSQSDHSGSVNGLCDPSAKISSRVQCPVVMAVLVYWYASIDDLVFGAPSLIRHDRDPRFMSEVFQAFAELIQARSRSTRSYRSQANGQQQQERSARTVMQSVKGYVEEPLQQDWDEIA</sequence>
<keyword evidence="2" id="KW-0548">Nucleotidyltransferase</keyword>
<evidence type="ECO:0000313" key="2">
    <source>
        <dbReference type="EMBL" id="OWZ08039.1"/>
    </source>
</evidence>
<keyword evidence="3" id="KW-1185">Reference proteome</keyword>
<protein>
    <submittedName>
        <fullName evidence="2">Reverse transcriptase</fullName>
    </submittedName>
</protein>
<organism evidence="2 3">
    <name type="scientific">Phytophthora megakarya</name>
    <dbReference type="NCBI Taxonomy" id="4795"/>
    <lineage>
        <taxon>Eukaryota</taxon>
        <taxon>Sar</taxon>
        <taxon>Stramenopiles</taxon>
        <taxon>Oomycota</taxon>
        <taxon>Peronosporomycetes</taxon>
        <taxon>Peronosporales</taxon>
        <taxon>Peronosporaceae</taxon>
        <taxon>Phytophthora</taxon>
    </lineage>
</organism>
<proteinExistence type="predicted"/>
<dbReference type="SUPFAM" id="SSF53098">
    <property type="entry name" value="Ribonuclease H-like"/>
    <property type="match status" value="1"/>
</dbReference>
<dbReference type="PANTHER" id="PTHR37984">
    <property type="entry name" value="PROTEIN CBG26694"/>
    <property type="match status" value="1"/>
</dbReference>
<feature type="region of interest" description="Disordered" evidence="1">
    <location>
        <begin position="79"/>
        <end position="99"/>
    </location>
</feature>
<evidence type="ECO:0000313" key="3">
    <source>
        <dbReference type="Proteomes" id="UP000198211"/>
    </source>
</evidence>
<dbReference type="InterPro" id="IPR050951">
    <property type="entry name" value="Retrovirus_Pol_polyprotein"/>
</dbReference>
<reference evidence="3" key="1">
    <citation type="submission" date="2017-03" db="EMBL/GenBank/DDBJ databases">
        <title>Phytopthora megakarya and P. palmivora, two closely related causual agents of cacao black pod achieved similar genome size and gene model numbers by different mechanisms.</title>
        <authorList>
            <person name="Ali S."/>
            <person name="Shao J."/>
            <person name="Larry D.J."/>
            <person name="Kronmiller B."/>
            <person name="Shen D."/>
            <person name="Strem M.D."/>
            <person name="Melnick R.L."/>
            <person name="Guiltinan M.J."/>
            <person name="Tyler B.M."/>
            <person name="Meinhardt L.W."/>
            <person name="Bailey B.A."/>
        </authorList>
    </citation>
    <scope>NUCLEOTIDE SEQUENCE [LARGE SCALE GENOMIC DNA]</scope>
    <source>
        <strain evidence="3">zdho120</strain>
    </source>
</reference>
<evidence type="ECO:0000256" key="1">
    <source>
        <dbReference type="SAM" id="MobiDB-lite"/>
    </source>
</evidence>
<dbReference type="GO" id="GO:0003964">
    <property type="term" value="F:RNA-directed DNA polymerase activity"/>
    <property type="evidence" value="ECO:0007669"/>
    <property type="project" value="UniProtKB-KW"/>
</dbReference>
<dbReference type="InterPro" id="IPR012337">
    <property type="entry name" value="RNaseH-like_sf"/>
</dbReference>
<dbReference type="Proteomes" id="UP000198211">
    <property type="component" value="Unassembled WGS sequence"/>
</dbReference>
<keyword evidence="2" id="KW-0695">RNA-directed DNA polymerase</keyword>
<accession>A0A225VSQ1</accession>
<dbReference type="GO" id="GO:0003676">
    <property type="term" value="F:nucleic acid binding"/>
    <property type="evidence" value="ECO:0007669"/>
    <property type="project" value="InterPro"/>
</dbReference>
<dbReference type="PANTHER" id="PTHR37984:SF5">
    <property type="entry name" value="PROTEIN NYNRIN-LIKE"/>
    <property type="match status" value="1"/>
</dbReference>